<dbReference type="EMBL" id="DTQM01000062">
    <property type="protein sequence ID" value="HGC42221.1"/>
    <property type="molecule type" value="Genomic_DNA"/>
</dbReference>
<feature type="region of interest" description="Disordered" evidence="1">
    <location>
        <begin position="84"/>
        <end position="110"/>
    </location>
</feature>
<dbReference type="InterPro" id="IPR047647">
    <property type="entry name" value="ISAs1_transpos"/>
</dbReference>
<reference evidence="2" key="1">
    <citation type="journal article" date="2020" name="mSystems">
        <title>Genome- and Community-Level Interaction Insights into Carbon Utilization and Element Cycling Functions of Hydrothermarchaeota in Hydrothermal Sediment.</title>
        <authorList>
            <person name="Zhou Z."/>
            <person name="Liu Y."/>
            <person name="Xu W."/>
            <person name="Pan J."/>
            <person name="Luo Z.H."/>
            <person name="Li M."/>
        </authorList>
    </citation>
    <scope>NUCLEOTIDE SEQUENCE</scope>
    <source>
        <strain evidence="2">SpSt-997</strain>
    </source>
</reference>
<protein>
    <submittedName>
        <fullName evidence="2">ISAs1 family transposase</fullName>
    </submittedName>
</protein>
<dbReference type="InterPro" id="IPR051698">
    <property type="entry name" value="Transposase_11-like"/>
</dbReference>
<dbReference type="PANTHER" id="PTHR30298">
    <property type="entry name" value="H REPEAT-ASSOCIATED PREDICTED TRANSPOSASE"/>
    <property type="match status" value="1"/>
</dbReference>
<dbReference type="NCBIfam" id="NF033564">
    <property type="entry name" value="transpos_ISAs1"/>
    <property type="match status" value="1"/>
</dbReference>
<feature type="compositionally biased region" description="Basic residues" evidence="1">
    <location>
        <begin position="91"/>
        <end position="102"/>
    </location>
</feature>
<sequence>MVSAWGCAQPLVRGQIATAAKSSEITVVAKLPQLLSLEGCTVTVGALNCQRRIAQQVIDQKGDCVLALKATRPACMTMWAVSRRSGEPGRHRQAHGGWRSRPHRDPDCHGLHRHRWAAGVA</sequence>
<organism evidence="2">
    <name type="scientific">Acidicaldus sp</name>
    <dbReference type="NCBI Taxonomy" id="1872105"/>
    <lineage>
        <taxon>Bacteria</taxon>
        <taxon>Pseudomonadati</taxon>
        <taxon>Pseudomonadota</taxon>
        <taxon>Alphaproteobacteria</taxon>
        <taxon>Acetobacterales</taxon>
        <taxon>Acetobacteraceae</taxon>
        <taxon>Acidicaldus</taxon>
    </lineage>
</organism>
<accession>A0A8J4M514</accession>
<proteinExistence type="predicted"/>
<dbReference type="PANTHER" id="PTHR30298:SF0">
    <property type="entry name" value="PROTEIN YBFL-RELATED"/>
    <property type="match status" value="1"/>
</dbReference>
<gene>
    <name evidence="2" type="ORF">ENY07_03220</name>
</gene>
<dbReference type="AlphaFoldDB" id="A0A8J4M514"/>
<comment type="caution">
    <text evidence="2">The sequence shown here is derived from an EMBL/GenBank/DDBJ whole genome shotgun (WGS) entry which is preliminary data.</text>
</comment>
<evidence type="ECO:0000256" key="1">
    <source>
        <dbReference type="SAM" id="MobiDB-lite"/>
    </source>
</evidence>
<name>A0A8J4M514_9PROT</name>
<evidence type="ECO:0000313" key="2">
    <source>
        <dbReference type="EMBL" id="HGC42221.1"/>
    </source>
</evidence>